<dbReference type="Proteomes" id="UP000287547">
    <property type="component" value="Unassembled WGS sequence"/>
</dbReference>
<gene>
    <name evidence="2" type="ORF">DMH04_10770</name>
</gene>
<sequence length="61" mass="6468">MSFPGEGINQPSTYLGQRSEVSTVDQTPVFPFGHGLSYASPTWLGVTHSSGPWPTDGPCNS</sequence>
<accession>A0A428ZHF8</accession>
<dbReference type="EMBL" id="QHKI01000006">
    <property type="protein sequence ID" value="RSM87494.1"/>
    <property type="molecule type" value="Genomic_DNA"/>
</dbReference>
<protein>
    <submittedName>
        <fullName evidence="2">Uncharacterized protein</fullName>
    </submittedName>
</protein>
<feature type="compositionally biased region" description="Polar residues" evidence="1">
    <location>
        <begin position="9"/>
        <end position="21"/>
    </location>
</feature>
<reference evidence="2 3" key="1">
    <citation type="submission" date="2018-05" db="EMBL/GenBank/DDBJ databases">
        <title>Evolution of GPA BGCs.</title>
        <authorList>
            <person name="Waglechner N."/>
            <person name="Wright G.D."/>
        </authorList>
    </citation>
    <scope>NUCLEOTIDE SEQUENCE [LARGE SCALE GENOMIC DNA]</scope>
    <source>
        <strain evidence="2 3">A82846</strain>
    </source>
</reference>
<feature type="region of interest" description="Disordered" evidence="1">
    <location>
        <begin position="1"/>
        <end position="21"/>
    </location>
</feature>
<dbReference type="OrthoDB" id="9803863at2"/>
<proteinExistence type="predicted"/>
<comment type="caution">
    <text evidence="2">The sequence shown here is derived from an EMBL/GenBank/DDBJ whole genome shotgun (WGS) entry which is preliminary data.</text>
</comment>
<organism evidence="2 3">
    <name type="scientific">Kibdelosporangium aridum</name>
    <dbReference type="NCBI Taxonomy" id="2030"/>
    <lineage>
        <taxon>Bacteria</taxon>
        <taxon>Bacillati</taxon>
        <taxon>Actinomycetota</taxon>
        <taxon>Actinomycetes</taxon>
        <taxon>Pseudonocardiales</taxon>
        <taxon>Pseudonocardiaceae</taxon>
        <taxon>Kibdelosporangium</taxon>
    </lineage>
</organism>
<evidence type="ECO:0000313" key="3">
    <source>
        <dbReference type="Proteomes" id="UP000287547"/>
    </source>
</evidence>
<evidence type="ECO:0000313" key="2">
    <source>
        <dbReference type="EMBL" id="RSM87494.1"/>
    </source>
</evidence>
<evidence type="ECO:0000256" key="1">
    <source>
        <dbReference type="SAM" id="MobiDB-lite"/>
    </source>
</evidence>
<name>A0A428ZHF8_KIBAR</name>
<dbReference type="AlphaFoldDB" id="A0A428ZHF8"/>